<dbReference type="SUPFAM" id="SSF54909">
    <property type="entry name" value="Dimeric alpha+beta barrel"/>
    <property type="match status" value="2"/>
</dbReference>
<proteinExistence type="predicted"/>
<organism evidence="2 3">
    <name type="scientific">Geodermatophilus obscurus</name>
    <dbReference type="NCBI Taxonomy" id="1861"/>
    <lineage>
        <taxon>Bacteria</taxon>
        <taxon>Bacillati</taxon>
        <taxon>Actinomycetota</taxon>
        <taxon>Actinomycetes</taxon>
        <taxon>Geodermatophilales</taxon>
        <taxon>Geodermatophilaceae</taxon>
        <taxon>Geodermatophilus</taxon>
    </lineage>
</organism>
<keyword evidence="3" id="KW-1185">Reference proteome</keyword>
<dbReference type="Gene3D" id="3.30.70.1090">
    <property type="entry name" value="Dimeric alpha+beta barrel"/>
    <property type="match status" value="2"/>
</dbReference>
<dbReference type="Pfam" id="PF04673">
    <property type="entry name" value="Cyclase_polyket"/>
    <property type="match status" value="2"/>
</dbReference>
<feature type="compositionally biased region" description="Low complexity" evidence="1">
    <location>
        <begin position="1"/>
        <end position="28"/>
    </location>
</feature>
<evidence type="ECO:0000256" key="1">
    <source>
        <dbReference type="SAM" id="MobiDB-lite"/>
    </source>
</evidence>
<evidence type="ECO:0000313" key="3">
    <source>
        <dbReference type="Proteomes" id="UP000183642"/>
    </source>
</evidence>
<dbReference type="InterPro" id="IPR011008">
    <property type="entry name" value="Dimeric_a/b-barrel"/>
</dbReference>
<feature type="compositionally biased region" description="Acidic residues" evidence="1">
    <location>
        <begin position="286"/>
        <end position="295"/>
    </location>
</feature>
<evidence type="ECO:0000313" key="2">
    <source>
        <dbReference type="EMBL" id="SFO55940.1"/>
    </source>
</evidence>
<dbReference type="GO" id="GO:0030639">
    <property type="term" value="P:polyketide biosynthetic process"/>
    <property type="evidence" value="ECO:0007669"/>
    <property type="project" value="InterPro"/>
</dbReference>
<dbReference type="Proteomes" id="UP000183642">
    <property type="component" value="Unassembled WGS sequence"/>
</dbReference>
<name>A0A1I5I709_9ACTN</name>
<dbReference type="RefSeq" id="WP_075015573.1">
    <property type="nucleotide sequence ID" value="NZ_FOWE01000012.1"/>
</dbReference>
<feature type="region of interest" description="Disordered" evidence="1">
    <location>
        <begin position="1"/>
        <end position="32"/>
    </location>
</feature>
<dbReference type="EMBL" id="FOWE01000012">
    <property type="protein sequence ID" value="SFO55940.1"/>
    <property type="molecule type" value="Genomic_DNA"/>
</dbReference>
<dbReference type="OrthoDB" id="4147507at2"/>
<gene>
    <name evidence="2" type="ORF">SAMN05660359_04314</name>
</gene>
<reference evidence="3" key="1">
    <citation type="submission" date="2016-10" db="EMBL/GenBank/DDBJ databases">
        <authorList>
            <person name="Varghese N."/>
            <person name="Submissions S."/>
        </authorList>
    </citation>
    <scope>NUCLEOTIDE SEQUENCE [LARGE SCALE GENOMIC DNA]</scope>
    <source>
        <strain evidence="3">DSM 43161</strain>
    </source>
</reference>
<sequence>MTPTAAPATTPSATPSADPAADASTTPTEQPWAGETVEFTNTASVPATWNSGTWRPFRNVIVCRMVPGSEDEVGPVFAYYDRTTRPQDLGVVGRILLSYEGLYLHVIERKEDPEISGQRRGLPAFQAIAEAIAPYVTPYPSYWQNPSHSVAKHFYGWVPEGEVSPDREMTVIIQRMKPGSEADIARVFAESDAGGLPTETGVTGRWLYSMEDVFVHVLEQDRVRAAAVRENHESMRPAFAKVMADLAPYVSPYNPETWQSPRDSVARVFHRWTAPDWKPGDPEPVLAEEEPSSWT</sequence>
<dbReference type="InterPro" id="IPR006765">
    <property type="entry name" value="Polyketide_synth_cyclase"/>
</dbReference>
<dbReference type="InterPro" id="IPR038474">
    <property type="entry name" value="Polyketide_synth_cyclase_sf"/>
</dbReference>
<feature type="region of interest" description="Disordered" evidence="1">
    <location>
        <begin position="274"/>
        <end position="295"/>
    </location>
</feature>
<protein>
    <submittedName>
        <fullName evidence="2">Polyketide synthesis cyclase</fullName>
    </submittedName>
</protein>
<dbReference type="AlphaFoldDB" id="A0A1I5I709"/>
<accession>A0A1I5I709</accession>